<evidence type="ECO:0000256" key="2">
    <source>
        <dbReference type="RuleBase" id="RU363015"/>
    </source>
</evidence>
<dbReference type="EMBL" id="JBBDHC010000004">
    <property type="protein sequence ID" value="MEJ1248853.1"/>
    <property type="molecule type" value="Genomic_DNA"/>
</dbReference>
<keyword evidence="2" id="KW-0378">Hydrolase</keyword>
<dbReference type="AlphaFoldDB" id="A0AAW9R3W6"/>
<dbReference type="PANTHER" id="PTHR43393:SF3">
    <property type="entry name" value="LYSINE DECARBOXYLASE-LIKE PROTEIN"/>
    <property type="match status" value="1"/>
</dbReference>
<keyword evidence="4" id="KW-1185">Reference proteome</keyword>
<dbReference type="GO" id="GO:0009691">
    <property type="term" value="P:cytokinin biosynthetic process"/>
    <property type="evidence" value="ECO:0007669"/>
    <property type="project" value="UniProtKB-UniRule"/>
</dbReference>
<evidence type="ECO:0000313" key="3">
    <source>
        <dbReference type="EMBL" id="MEJ1248853.1"/>
    </source>
</evidence>
<dbReference type="GO" id="GO:0005829">
    <property type="term" value="C:cytosol"/>
    <property type="evidence" value="ECO:0007669"/>
    <property type="project" value="TreeGrafter"/>
</dbReference>
<dbReference type="InterPro" id="IPR031100">
    <property type="entry name" value="LOG_fam"/>
</dbReference>
<dbReference type="PANTHER" id="PTHR43393">
    <property type="entry name" value="CYTOKININ RIBOSIDE 5'-MONOPHOSPHATE PHOSPHORIBOHYDROLASE"/>
    <property type="match status" value="1"/>
</dbReference>
<gene>
    <name evidence="3" type="ORF">WB794_04075</name>
</gene>
<comment type="catalytic activity">
    <reaction evidence="1">
        <text>AMP + H2O = D-ribose 5-phosphate + adenine</text>
        <dbReference type="Rhea" id="RHEA:20129"/>
        <dbReference type="ChEBI" id="CHEBI:15377"/>
        <dbReference type="ChEBI" id="CHEBI:16708"/>
        <dbReference type="ChEBI" id="CHEBI:78346"/>
        <dbReference type="ChEBI" id="CHEBI:456215"/>
        <dbReference type="EC" id="3.2.2.4"/>
    </reaction>
</comment>
<dbReference type="Pfam" id="PF03641">
    <property type="entry name" value="Lysine_decarbox"/>
    <property type="match status" value="1"/>
</dbReference>
<comment type="similarity">
    <text evidence="2">Belongs to the LOG family.</text>
</comment>
<reference evidence="3 4" key="1">
    <citation type="journal article" date="2016" name="Antonie Van Leeuwenhoek">
        <title>Denitratimonas tolerans gen. nov., sp. nov., a denitrifying bacterium isolated from a bioreactor for tannery wastewater treatment.</title>
        <authorList>
            <person name="Han S.I."/>
            <person name="Kim J.O."/>
            <person name="Lee Y.R."/>
            <person name="Ekpeghere K.I."/>
            <person name="Koh S.C."/>
            <person name="Whang K.S."/>
        </authorList>
    </citation>
    <scope>NUCLEOTIDE SEQUENCE [LARGE SCALE GENOMIC DNA]</scope>
    <source>
        <strain evidence="3 4">KACC 17565</strain>
    </source>
</reference>
<dbReference type="EC" id="3.2.2.n1" evidence="2"/>
<evidence type="ECO:0000313" key="4">
    <source>
        <dbReference type="Proteomes" id="UP001364472"/>
    </source>
</evidence>
<name>A0AAW9R3W6_9GAMM</name>
<dbReference type="RefSeq" id="WP_337334572.1">
    <property type="nucleotide sequence ID" value="NZ_JBBDHC010000004.1"/>
</dbReference>
<proteinExistence type="inferred from homology"/>
<dbReference type="InterPro" id="IPR005269">
    <property type="entry name" value="LOG"/>
</dbReference>
<sequence length="291" mass="32443">MSTPESSERAARLREIVGSPTYRLAFEDIALLNEEDLRPLRLQLELLKPERALRKEGIGSTVVVFGSARVQDARAARTHLDDLEAAARESGTTPALEQALERARHRLRQSHHYEQARRFAQLVSRRFQHEGRCDFVVVTGGGPGIMEAANRGAHEAGARSIGLNITLPHEQAPNPYVSPELAFRFHYFALRKMHFLMHAKGLVAFPGGFGTLDELFEVLTLIQTGKVPRIPVVLVGRAFWQRLIDFDHLVHEGYIAAADLGLFEFADEPEEIIAALERFHGSPAEVSLSPC</sequence>
<dbReference type="GO" id="GO:0008714">
    <property type="term" value="F:AMP nucleosidase activity"/>
    <property type="evidence" value="ECO:0007669"/>
    <property type="project" value="UniProtKB-EC"/>
</dbReference>
<accession>A0AAW9R3W6</accession>
<evidence type="ECO:0000256" key="1">
    <source>
        <dbReference type="ARBA" id="ARBA00000274"/>
    </source>
</evidence>
<dbReference type="SUPFAM" id="SSF102405">
    <property type="entry name" value="MCP/YpsA-like"/>
    <property type="match status" value="1"/>
</dbReference>
<comment type="caution">
    <text evidence="3">The sequence shown here is derived from an EMBL/GenBank/DDBJ whole genome shotgun (WGS) entry which is preliminary data.</text>
</comment>
<organism evidence="3 4">
    <name type="scientific">Denitratimonas tolerans</name>
    <dbReference type="NCBI Taxonomy" id="1338420"/>
    <lineage>
        <taxon>Bacteria</taxon>
        <taxon>Pseudomonadati</taxon>
        <taxon>Pseudomonadota</taxon>
        <taxon>Gammaproteobacteria</taxon>
        <taxon>Lysobacterales</taxon>
        <taxon>Lysobacteraceae</taxon>
        <taxon>Denitratimonas</taxon>
    </lineage>
</organism>
<protein>
    <recommendedName>
        <fullName evidence="2">Cytokinin riboside 5'-monophosphate phosphoribohydrolase</fullName>
        <ecNumber evidence="2">3.2.2.n1</ecNumber>
    </recommendedName>
</protein>
<dbReference type="Gene3D" id="3.40.50.450">
    <property type="match status" value="1"/>
</dbReference>
<dbReference type="NCBIfam" id="TIGR00730">
    <property type="entry name" value="Rossman fold protein, TIGR00730 family"/>
    <property type="match status" value="1"/>
</dbReference>
<dbReference type="InterPro" id="IPR052341">
    <property type="entry name" value="LOG_family_nucleotidases"/>
</dbReference>
<keyword evidence="2" id="KW-0203">Cytokinin biosynthesis</keyword>
<dbReference type="Proteomes" id="UP001364472">
    <property type="component" value="Unassembled WGS sequence"/>
</dbReference>